<dbReference type="Gene3D" id="1.10.10.1150">
    <property type="entry name" value="Coenzyme PQQ synthesis protein D (PqqD)"/>
    <property type="match status" value="1"/>
</dbReference>
<comment type="caution">
    <text evidence="1">The sequence shown here is derived from an EMBL/GenBank/DDBJ whole genome shotgun (WGS) entry which is preliminary data.</text>
</comment>
<accession>A0ABQ6PG41</accession>
<dbReference type="Pfam" id="PF05402">
    <property type="entry name" value="PqqD"/>
    <property type="match status" value="1"/>
</dbReference>
<organism evidence="1 2">
    <name type="scientific">Francisella sciaenopsi</name>
    <dbReference type="NCBI Taxonomy" id="3055034"/>
    <lineage>
        <taxon>Bacteria</taxon>
        <taxon>Pseudomonadati</taxon>
        <taxon>Pseudomonadota</taxon>
        <taxon>Gammaproteobacteria</taxon>
        <taxon>Thiotrichales</taxon>
        <taxon>Francisellaceae</taxon>
        <taxon>Francisella</taxon>
    </lineage>
</organism>
<evidence type="ECO:0000313" key="2">
    <source>
        <dbReference type="Proteomes" id="UP001628164"/>
    </source>
</evidence>
<dbReference type="Proteomes" id="UP001628164">
    <property type="component" value="Unassembled WGS sequence"/>
</dbReference>
<proteinExistence type="predicted"/>
<evidence type="ECO:0008006" key="3">
    <source>
        <dbReference type="Google" id="ProtNLM"/>
    </source>
</evidence>
<dbReference type="EMBL" id="BTHG01000004">
    <property type="protein sequence ID" value="GMN89638.1"/>
    <property type="molecule type" value="Genomic_DNA"/>
</dbReference>
<dbReference type="InterPro" id="IPR008792">
    <property type="entry name" value="PQQD"/>
</dbReference>
<sequence>MICRNTLKISFMAIIENLLLSDDNVAFHPNLGNSYQLNSVAKEIIELLQIDKTKMEIVKHLSKEYDISLEELYIDVSDFISKLKFYGLI</sequence>
<name>A0ABQ6PG41_9GAMM</name>
<gene>
    <name evidence="1" type="ORF">fsci_11240</name>
</gene>
<keyword evidence="2" id="KW-1185">Reference proteome</keyword>
<dbReference type="InterPro" id="IPR041881">
    <property type="entry name" value="PqqD_sf"/>
</dbReference>
<evidence type="ECO:0000313" key="1">
    <source>
        <dbReference type="EMBL" id="GMN89638.1"/>
    </source>
</evidence>
<reference evidence="1 2" key="1">
    <citation type="journal article" date="2024" name="Dis. Aquat. Organ.">
        <title>Francisella sciaenopsi sp. nov. isolated from diseased red drum Sciaenops ocellatus in Florida, USA.</title>
        <authorList>
            <person name="Kawahara M."/>
            <person name="Cody T.T."/>
            <person name="Yanong R.P.E."/>
            <person name="Henderson E."/>
            <person name="Yazdi Z."/>
            <person name="Soto E."/>
        </authorList>
    </citation>
    <scope>NUCLEOTIDE SEQUENCE [LARGE SCALE GENOMIC DNA]</scope>
    <source>
        <strain evidence="1 2">R22-20-7</strain>
    </source>
</reference>
<protein>
    <recommendedName>
        <fullName evidence="3">PqqD family protein</fullName>
    </recommendedName>
</protein>